<comment type="similarity">
    <text evidence="10">Belongs to the CSMD family.</text>
</comment>
<dbReference type="InterPro" id="IPR000859">
    <property type="entry name" value="CUB_dom"/>
</dbReference>
<feature type="domain" description="CUB" evidence="12">
    <location>
        <begin position="452"/>
        <end position="563"/>
    </location>
</feature>
<feature type="disulfide bond" evidence="11">
    <location>
        <begin position="954"/>
        <end position="981"/>
    </location>
</feature>
<feature type="domain" description="Sushi" evidence="13">
    <location>
        <begin position="108"/>
        <end position="169"/>
    </location>
</feature>
<dbReference type="InterPro" id="IPR035976">
    <property type="entry name" value="Sushi/SCR/CCP_sf"/>
</dbReference>
<dbReference type="InParanoid" id="L5JRM5"/>
<feature type="disulfide bond" evidence="11">
    <location>
        <begin position="1132"/>
        <end position="1159"/>
    </location>
</feature>
<feature type="domain" description="CUB" evidence="12">
    <location>
        <begin position="171"/>
        <end position="279"/>
    </location>
</feature>
<feature type="disulfide bond" evidence="11">
    <location>
        <begin position="1012"/>
        <end position="1039"/>
    </location>
</feature>
<feature type="domain" description="Sushi" evidence="13">
    <location>
        <begin position="736"/>
        <end position="798"/>
    </location>
</feature>
<proteinExistence type="inferred from homology"/>
<dbReference type="InterPro" id="IPR051277">
    <property type="entry name" value="SEZ6_CSMD_C4BPB_Regulators"/>
</dbReference>
<evidence type="ECO:0000256" key="4">
    <source>
        <dbReference type="ARBA" id="ARBA00022729"/>
    </source>
</evidence>
<dbReference type="CDD" id="cd00041">
    <property type="entry name" value="CUB"/>
    <property type="match status" value="5"/>
</dbReference>
<feature type="domain" description="Sushi" evidence="13">
    <location>
        <begin position="391"/>
        <end position="450"/>
    </location>
</feature>
<dbReference type="PROSITE" id="PS50923">
    <property type="entry name" value="SUSHI"/>
    <property type="match status" value="10"/>
</dbReference>
<feature type="domain" description="Sushi" evidence="13">
    <location>
        <begin position="861"/>
        <end position="925"/>
    </location>
</feature>
<keyword evidence="7" id="KW-0472">Membrane</keyword>
<evidence type="ECO:0000256" key="11">
    <source>
        <dbReference type="PROSITE-ProRule" id="PRU00302"/>
    </source>
</evidence>
<keyword evidence="9" id="KW-0325">Glycoprotein</keyword>
<feature type="domain" description="CUB" evidence="12">
    <location>
        <begin position="1"/>
        <end position="70"/>
    </location>
</feature>
<evidence type="ECO:0000256" key="2">
    <source>
        <dbReference type="ARBA" id="ARBA00022659"/>
    </source>
</evidence>
<dbReference type="Gene3D" id="2.60.120.290">
    <property type="entry name" value="Spermadhesin, CUB domain"/>
    <property type="match status" value="5"/>
</dbReference>
<dbReference type="InterPro" id="IPR035914">
    <property type="entry name" value="Sperma_CUB_dom_sf"/>
</dbReference>
<reference evidence="15" key="1">
    <citation type="journal article" date="2013" name="Science">
        <title>Comparative analysis of bat genomes provides insight into the evolution of flight and immunity.</title>
        <authorList>
            <person name="Zhang G."/>
            <person name="Cowled C."/>
            <person name="Shi Z."/>
            <person name="Huang Z."/>
            <person name="Bishop-Lilly K.A."/>
            <person name="Fang X."/>
            <person name="Wynne J.W."/>
            <person name="Xiong Z."/>
            <person name="Baker M.L."/>
            <person name="Zhao W."/>
            <person name="Tachedjian M."/>
            <person name="Zhu Y."/>
            <person name="Zhou P."/>
            <person name="Jiang X."/>
            <person name="Ng J."/>
            <person name="Yang L."/>
            <person name="Wu L."/>
            <person name="Xiao J."/>
            <person name="Feng Y."/>
            <person name="Chen Y."/>
            <person name="Sun X."/>
            <person name="Zhang Y."/>
            <person name="Marsh G.A."/>
            <person name="Crameri G."/>
            <person name="Broder C.C."/>
            <person name="Frey K.G."/>
            <person name="Wang L.F."/>
            <person name="Wang J."/>
        </authorList>
    </citation>
    <scope>NUCLEOTIDE SEQUENCE [LARGE SCALE GENOMIC DNA]</scope>
</reference>
<dbReference type="FunFam" id="2.60.120.290:FF:000001">
    <property type="entry name" value="CUB and sushi domain-containing protein 3 isoform X1"/>
    <property type="match status" value="3"/>
</dbReference>
<comment type="subcellular location">
    <subcellularLocation>
        <location evidence="1">Membrane</location>
    </subcellularLocation>
</comment>
<keyword evidence="3" id="KW-0812">Transmembrane</keyword>
<evidence type="ECO:0000259" key="13">
    <source>
        <dbReference type="PROSITE" id="PS50923"/>
    </source>
</evidence>
<keyword evidence="2 11" id="KW-0768">Sushi</keyword>
<feature type="domain" description="Sushi" evidence="13">
    <location>
        <begin position="799"/>
        <end position="860"/>
    </location>
</feature>
<evidence type="ECO:0000256" key="5">
    <source>
        <dbReference type="ARBA" id="ARBA00022737"/>
    </source>
</evidence>
<feature type="domain" description="Sushi" evidence="13">
    <location>
        <begin position="926"/>
        <end position="983"/>
    </location>
</feature>
<accession>L5JRM5</accession>
<evidence type="ECO:0000256" key="10">
    <source>
        <dbReference type="ARBA" id="ARBA00061013"/>
    </source>
</evidence>
<dbReference type="InterPro" id="IPR000436">
    <property type="entry name" value="Sushi_SCR_CCP_dom"/>
</dbReference>
<evidence type="ECO:0000256" key="9">
    <source>
        <dbReference type="ARBA" id="ARBA00023180"/>
    </source>
</evidence>
<keyword evidence="8 11" id="KW-1015">Disulfide bond</keyword>
<dbReference type="AlphaFoldDB" id="L5JRM5"/>
<evidence type="ECO:0000256" key="3">
    <source>
        <dbReference type="ARBA" id="ARBA00022692"/>
    </source>
</evidence>
<keyword evidence="6" id="KW-1133">Transmembrane helix</keyword>
<dbReference type="PANTHER" id="PTHR45656">
    <property type="entry name" value="PROTEIN CBR-CLEC-78"/>
    <property type="match status" value="1"/>
</dbReference>
<organism evidence="14 15">
    <name type="scientific">Pteropus alecto</name>
    <name type="common">Black flying fox</name>
    <dbReference type="NCBI Taxonomy" id="9402"/>
    <lineage>
        <taxon>Eukaryota</taxon>
        <taxon>Metazoa</taxon>
        <taxon>Chordata</taxon>
        <taxon>Craniata</taxon>
        <taxon>Vertebrata</taxon>
        <taxon>Euteleostomi</taxon>
        <taxon>Mammalia</taxon>
        <taxon>Eutheria</taxon>
        <taxon>Laurasiatheria</taxon>
        <taxon>Chiroptera</taxon>
        <taxon>Yinpterochiroptera</taxon>
        <taxon>Pteropodoidea</taxon>
        <taxon>Pteropodidae</taxon>
        <taxon>Pteropodinae</taxon>
        <taxon>Pteropus</taxon>
    </lineage>
</organism>
<feature type="domain" description="Sushi" evidence="13">
    <location>
        <begin position="1045"/>
        <end position="1102"/>
    </location>
</feature>
<keyword evidence="4" id="KW-0732">Signal</keyword>
<dbReference type="Pfam" id="PF00431">
    <property type="entry name" value="CUB"/>
    <property type="match status" value="5"/>
</dbReference>
<feature type="domain" description="Sushi" evidence="13">
    <location>
        <begin position="984"/>
        <end position="1041"/>
    </location>
</feature>
<gene>
    <name evidence="14" type="ORF">PAL_GLEAN10014984</name>
</gene>
<dbReference type="SUPFAM" id="SSF49854">
    <property type="entry name" value="Spermadhesin, CUB domain"/>
    <property type="match status" value="5"/>
</dbReference>
<dbReference type="SUPFAM" id="SSF57535">
    <property type="entry name" value="Complement control module/SCR domain"/>
    <property type="match status" value="10"/>
</dbReference>
<sequence>MFLFPSFNLEPGYDFLHIYDGRDSLSPLIGSFYGSQLPGRIESSSNSLFLAFRSDASVSNAGFVIDYTGESLPLATSNQVLIKFSAKGQAPAKGFHFVYQAVPRTSATQCSSVPEPRYGKRLGSDFSVGAIVRFECNSGYALQGSPEIECLPVPGALAQWNVSAPTCVVPCGGNLTERRGTILSPGFPEPYLNSLNCVWKIMVPEGAGIQIQVISFVTEQNWDSLEVFDGADNTVTMLGSFSGTTVPALLNSTSNQLYLHFYSDISVSAAGFHLEYKTQCGGAVEEMEGVILSPGFPGNYPSNMDCSWKIALPVGFGAHIQFLNFSTEPNHDFIEIRNGPYETSRMMGRFSGSELPSTLLSTAHETTVYFHSDHSQNRPGFKLEYQAYELQECPDPEPFANGIVRGAGYNVGQSVTFECLPGYQLMGHPVLTCQHGTNRNWDHPLPKCEVPCGGNITSSNGTVYSPGFPSPYSSSQDCVWLITVPIGHGIRLNLSLLQTEPSGDFITVWDGPQPSVPRLWVFTRSLAKKIVHSSTNQVLLKFHRDAATGGIFAIAFSAYPLTKCPPPTILPNAEVVTENEEFNIGDIVRYRCLPGFTLVGNEILTCKLGTYLQFEGPPPICEVHCPTNELLTDSTGVILSQSYPGSYPQFQTCSWLVRVEPEYNISLTVEYFLSEKQYDEFEIFDGPSGQSPLLKALSGNYSAPLVVTSTSNSVYLRWSSDHAYNRKGFKIRYSASYCSLPRAPLHGFLLGQTSTQPGGSVHFGCNAGYRLVGHSMAICTRHPQGYYLWSEAIPLCQALSCGLPEAPKNGMVFGKEYTVGTKAVYSCSEGYHLQAGAEATAECLETGLWSNRNTPPQCVPVTCPDVSSIGVEHGRWRLTFETQYQFQAELMLICDPGYYYTGQRVIRCQANGKWSLGNSMPTCQIISCGELPIPPNGHRIGTLSVYGATAIFSCNSGYTLVGSRVRECMANGLWSGSEVRCLAITCGHPGNPINGLTQGNQFNLNDVVKFVCNPGYVSEGAPRSQCLASGQWSDILPTCRRTSMGICGDPGTPAHGIRLGDSFALGSLMRFSCEAGHALRGSSERTCQANGSWSGTQPECGVISCGNPGTPSNARVMFSDGLVFSSSIVYECREGYYATGLLSRHCSVNGTWTGSDPECIGENSGPLSAMGNGGRSD</sequence>
<dbReference type="PROSITE" id="PS01180">
    <property type="entry name" value="CUB"/>
    <property type="match status" value="5"/>
</dbReference>
<evidence type="ECO:0000256" key="1">
    <source>
        <dbReference type="ARBA" id="ARBA00004370"/>
    </source>
</evidence>
<feature type="domain" description="CUB" evidence="12">
    <location>
        <begin position="280"/>
        <end position="388"/>
    </location>
</feature>
<dbReference type="CDD" id="cd00033">
    <property type="entry name" value="CCP"/>
    <property type="match status" value="10"/>
</dbReference>
<dbReference type="Gene3D" id="2.10.70.10">
    <property type="entry name" value="Complement Module, domain 1"/>
    <property type="match status" value="10"/>
</dbReference>
<evidence type="ECO:0000256" key="8">
    <source>
        <dbReference type="ARBA" id="ARBA00023157"/>
    </source>
</evidence>
<dbReference type="PANTHER" id="PTHR45656:SF4">
    <property type="entry name" value="PROTEIN CBR-CLEC-78"/>
    <property type="match status" value="1"/>
</dbReference>
<dbReference type="SMART" id="SM00042">
    <property type="entry name" value="CUB"/>
    <property type="match status" value="4"/>
</dbReference>
<dbReference type="Pfam" id="PF00084">
    <property type="entry name" value="Sushi"/>
    <property type="match status" value="10"/>
</dbReference>
<dbReference type="FunFam" id="2.10.70.10:FF:000011">
    <property type="entry name" value="CUB and sushi domain-containing protein 3 isoform A"/>
    <property type="match status" value="1"/>
</dbReference>
<evidence type="ECO:0000259" key="12">
    <source>
        <dbReference type="PROSITE" id="PS01180"/>
    </source>
</evidence>
<feature type="domain" description="Sushi" evidence="13">
    <location>
        <begin position="1103"/>
        <end position="1161"/>
    </location>
</feature>
<evidence type="ECO:0000256" key="7">
    <source>
        <dbReference type="ARBA" id="ARBA00023136"/>
    </source>
</evidence>
<name>L5JRM5_PTEAL</name>
<protein>
    <submittedName>
        <fullName evidence="14">CUB and sushi domain-containing protein 2</fullName>
    </submittedName>
</protein>
<feature type="disulfide bond" evidence="11">
    <location>
        <begin position="1073"/>
        <end position="1100"/>
    </location>
</feature>
<comment type="caution">
    <text evidence="11">Lacks conserved residue(s) required for the propagation of feature annotation.</text>
</comment>
<feature type="domain" description="Sushi" evidence="13">
    <location>
        <begin position="562"/>
        <end position="623"/>
    </location>
</feature>
<dbReference type="EMBL" id="KB031148">
    <property type="protein sequence ID" value="ELK01990.1"/>
    <property type="molecule type" value="Genomic_DNA"/>
</dbReference>
<keyword evidence="15" id="KW-1185">Reference proteome</keyword>
<dbReference type="GO" id="GO:0016020">
    <property type="term" value="C:membrane"/>
    <property type="evidence" value="ECO:0007669"/>
    <property type="project" value="UniProtKB-SubCell"/>
</dbReference>
<evidence type="ECO:0000313" key="14">
    <source>
        <dbReference type="EMBL" id="ELK01990.1"/>
    </source>
</evidence>
<evidence type="ECO:0000313" key="15">
    <source>
        <dbReference type="Proteomes" id="UP000010552"/>
    </source>
</evidence>
<dbReference type="SMART" id="SM00032">
    <property type="entry name" value="CCP"/>
    <property type="match status" value="10"/>
</dbReference>
<evidence type="ECO:0000256" key="6">
    <source>
        <dbReference type="ARBA" id="ARBA00022989"/>
    </source>
</evidence>
<dbReference type="Proteomes" id="UP000010552">
    <property type="component" value="Unassembled WGS sequence"/>
</dbReference>
<keyword evidence="5" id="KW-0677">Repeat</keyword>
<dbReference type="FunFam" id="2.10.70.10:FF:000002">
    <property type="entry name" value="CUB and Sushi multiple domains 3"/>
    <property type="match status" value="1"/>
</dbReference>
<feature type="domain" description="CUB" evidence="12">
    <location>
        <begin position="625"/>
        <end position="736"/>
    </location>
</feature>